<evidence type="ECO:0000256" key="2">
    <source>
        <dbReference type="ARBA" id="ARBA00022679"/>
    </source>
</evidence>
<dbReference type="SUPFAM" id="SSF52540">
    <property type="entry name" value="P-loop containing nucleoside triphosphate hydrolases"/>
    <property type="match status" value="1"/>
</dbReference>
<evidence type="ECO:0000256" key="1">
    <source>
        <dbReference type="ARBA" id="ARBA00005771"/>
    </source>
</evidence>
<dbReference type="InterPro" id="IPR000863">
    <property type="entry name" value="Sulfotransferase_dom"/>
</dbReference>
<feature type="domain" description="Sulfotransferase" evidence="3">
    <location>
        <begin position="73"/>
        <end position="226"/>
    </location>
</feature>
<dbReference type="GO" id="GO:0008146">
    <property type="term" value="F:sulfotransferase activity"/>
    <property type="evidence" value="ECO:0007669"/>
    <property type="project" value="InterPro"/>
</dbReference>
<comment type="caution">
    <text evidence="4">The sequence shown here is derived from an EMBL/GenBank/DDBJ whole genome shotgun (WGS) entry which is preliminary data.</text>
</comment>
<dbReference type="InterPro" id="IPR027417">
    <property type="entry name" value="P-loop_NTPase"/>
</dbReference>
<accession>A0AAV4MYU6</accession>
<dbReference type="AlphaFoldDB" id="A0AAV4MYU6"/>
<name>A0AAV4MYU6_CAEEX</name>
<keyword evidence="2" id="KW-0808">Transferase</keyword>
<organism evidence="4 5">
    <name type="scientific">Caerostris extrusa</name>
    <name type="common">Bark spider</name>
    <name type="synonym">Caerostris bankana</name>
    <dbReference type="NCBI Taxonomy" id="172846"/>
    <lineage>
        <taxon>Eukaryota</taxon>
        <taxon>Metazoa</taxon>
        <taxon>Ecdysozoa</taxon>
        <taxon>Arthropoda</taxon>
        <taxon>Chelicerata</taxon>
        <taxon>Arachnida</taxon>
        <taxon>Araneae</taxon>
        <taxon>Araneomorphae</taxon>
        <taxon>Entelegynae</taxon>
        <taxon>Araneoidea</taxon>
        <taxon>Araneidae</taxon>
        <taxon>Caerostris</taxon>
    </lineage>
</organism>
<dbReference type="Gene3D" id="3.40.50.300">
    <property type="entry name" value="P-loop containing nucleotide triphosphate hydrolases"/>
    <property type="match status" value="1"/>
</dbReference>
<evidence type="ECO:0000313" key="4">
    <source>
        <dbReference type="EMBL" id="GIX77089.1"/>
    </source>
</evidence>
<proteinExistence type="inferred from homology"/>
<dbReference type="PANTHER" id="PTHR11783">
    <property type="entry name" value="SULFOTRANSFERASE SULT"/>
    <property type="match status" value="1"/>
</dbReference>
<dbReference type="Proteomes" id="UP001054945">
    <property type="component" value="Unassembled WGS sequence"/>
</dbReference>
<dbReference type="EMBL" id="BPLR01020297">
    <property type="protein sequence ID" value="GIX77089.1"/>
    <property type="molecule type" value="Genomic_DNA"/>
</dbReference>
<comment type="similarity">
    <text evidence="1">Belongs to the sulfotransferase 1 family.</text>
</comment>
<protein>
    <submittedName>
        <fullName evidence="4">Sulfotransferase 1C2</fullName>
    </submittedName>
</protein>
<reference evidence="4 5" key="1">
    <citation type="submission" date="2021-06" db="EMBL/GenBank/DDBJ databases">
        <title>Caerostris extrusa draft genome.</title>
        <authorList>
            <person name="Kono N."/>
            <person name="Arakawa K."/>
        </authorList>
    </citation>
    <scope>NUCLEOTIDE SEQUENCE [LARGE SCALE GENOMIC DNA]</scope>
</reference>
<sequence length="227" mass="26643">MSTKIVTKSSIYWTAFNQTEQKIELYIGNICYQKKTHSIWVKSLVTKKIEGMLTPSTFIPEVYKDAMAFKPGPDDVFVATYPKCGTTWVQQIVSLIFRKGKPLLTAEEYFATLPFLEMTPMEILSELEKPRCIKTHLPFDRINFSRDAKYICVARHPADCVVSFFHHTRFFPTYFFSDGCFDDFFELFIKGEVDWNDYFDHLLSWYEHKDESEHLVLTYEAMKSDPP</sequence>
<gene>
    <name evidence="4" type="primary">SULT1C2</name>
    <name evidence="4" type="ORF">CEXT_1101</name>
</gene>
<keyword evidence="5" id="KW-1185">Reference proteome</keyword>
<evidence type="ECO:0000259" key="3">
    <source>
        <dbReference type="Pfam" id="PF00685"/>
    </source>
</evidence>
<evidence type="ECO:0000313" key="5">
    <source>
        <dbReference type="Proteomes" id="UP001054945"/>
    </source>
</evidence>
<dbReference type="Pfam" id="PF00685">
    <property type="entry name" value="Sulfotransfer_1"/>
    <property type="match status" value="1"/>
</dbReference>